<dbReference type="AlphaFoldDB" id="A0A132C050"/>
<dbReference type="Pfam" id="PF06676">
    <property type="entry name" value="DUF1178"/>
    <property type="match status" value="1"/>
</dbReference>
<dbReference type="OrthoDB" id="9799894at2"/>
<proteinExistence type="predicted"/>
<protein>
    <recommendedName>
        <fullName evidence="4">DUF1178 family protein</fullName>
    </recommendedName>
</protein>
<reference evidence="2 3" key="1">
    <citation type="submission" date="2015-12" db="EMBL/GenBank/DDBJ databases">
        <title>Genome sequence of the marine Rhodobacteraceae strain O3.65, Candidatus Tritonibacter horizontis.</title>
        <authorList>
            <person name="Poehlein A."/>
            <person name="Giebel H.A."/>
            <person name="Voget S."/>
            <person name="Brinkhoff T."/>
        </authorList>
    </citation>
    <scope>NUCLEOTIDE SEQUENCE [LARGE SCALE GENOMIC DNA]</scope>
    <source>
        <strain evidence="2 3">O3.65</strain>
    </source>
</reference>
<name>A0A132C050_9RHOB</name>
<dbReference type="InterPro" id="IPR009562">
    <property type="entry name" value="DUF1178"/>
</dbReference>
<dbReference type="PIRSF" id="PIRSF032131">
    <property type="entry name" value="UCP032131"/>
    <property type="match status" value="1"/>
</dbReference>
<comment type="caution">
    <text evidence="2">The sequence shown here is derived from an EMBL/GenBank/DDBJ whole genome shotgun (WGS) entry which is preliminary data.</text>
</comment>
<evidence type="ECO:0000256" key="1">
    <source>
        <dbReference type="SAM" id="MobiDB-lite"/>
    </source>
</evidence>
<evidence type="ECO:0000313" key="2">
    <source>
        <dbReference type="EMBL" id="KUP93954.1"/>
    </source>
</evidence>
<accession>A0A132C050</accession>
<dbReference type="RefSeq" id="WP_068241149.1">
    <property type="nucleotide sequence ID" value="NZ_LPUY01000038.1"/>
</dbReference>
<organism evidence="2 3">
    <name type="scientific">Tritonibacter horizontis</name>
    <dbReference type="NCBI Taxonomy" id="1768241"/>
    <lineage>
        <taxon>Bacteria</taxon>
        <taxon>Pseudomonadati</taxon>
        <taxon>Pseudomonadota</taxon>
        <taxon>Alphaproteobacteria</taxon>
        <taxon>Rhodobacterales</taxon>
        <taxon>Paracoccaceae</taxon>
        <taxon>Tritonibacter</taxon>
    </lineage>
</organism>
<dbReference type="Proteomes" id="UP000068382">
    <property type="component" value="Unassembled WGS sequence"/>
</dbReference>
<dbReference type="PATRIC" id="fig|1768241.3.peg.1182"/>
<keyword evidence="3" id="KW-1185">Reference proteome</keyword>
<evidence type="ECO:0000313" key="3">
    <source>
        <dbReference type="Proteomes" id="UP000068382"/>
    </source>
</evidence>
<sequence>MIRYSLKCTDGHGFESWFQSAEAYDKLLRVGMVACTECGSTQVEKALMAPRVRPGRTTETAAGDSGEPGQEVSNAKPETASAPLRTPATPQEKAIAAMRKQVEANSDYVGADFAKQARDMYLGDAPARSIHGEAKIEEAKALIEDGVPVLPLPFAVSRKVN</sequence>
<evidence type="ECO:0008006" key="4">
    <source>
        <dbReference type="Google" id="ProtNLM"/>
    </source>
</evidence>
<dbReference type="EMBL" id="LPUY01000038">
    <property type="protein sequence ID" value="KUP93954.1"/>
    <property type="molecule type" value="Genomic_DNA"/>
</dbReference>
<feature type="region of interest" description="Disordered" evidence="1">
    <location>
        <begin position="49"/>
        <end position="88"/>
    </location>
</feature>
<gene>
    <name evidence="2" type="ORF">TRIHO_11350</name>
</gene>